<dbReference type="Pfam" id="PF03167">
    <property type="entry name" value="UDG"/>
    <property type="match status" value="1"/>
</dbReference>
<keyword evidence="14" id="KW-0808">Transferase</keyword>
<evidence type="ECO:0000256" key="4">
    <source>
        <dbReference type="ARBA" id="ARBA00019403"/>
    </source>
</evidence>
<dbReference type="SMART" id="SM00986">
    <property type="entry name" value="UDG"/>
    <property type="match status" value="1"/>
</dbReference>
<protein>
    <recommendedName>
        <fullName evidence="4">Type-4 uracil-DNA glycosylase</fullName>
        <ecNumber evidence="3">3.2.2.27</ecNumber>
    </recommendedName>
</protein>
<dbReference type="GO" id="GO:0006281">
    <property type="term" value="P:DNA repair"/>
    <property type="evidence" value="ECO:0007669"/>
    <property type="project" value="UniProtKB-KW"/>
</dbReference>
<sequence length="332" mass="35748">MSLTPQQHLRAYVDYLRDLGIYDLYRRENPATLLPESVREAFAAEAKRVAAPAQAPVRPATPVQRSVPAAAPPRAPVAPPVPPPVPRPPVPARATEQPPVASYFDSEPSPLNLPPELAVPMPKPVSFDQLAPLPTQILPAAERPAALEAIRADIGDCTRCPLAYAGRHTIVFADGDPNAKLMFVGEGPGADEDASGLPFVGKAGQLLNNMIKAMGLQREEVYIANIVKCRPPGNRTPEPIEANTCSQFLLRQIDIVQPQVIVALGGTAATYLLGVKQSLSSLRGRWHSTRGSKLVVTYHPAFLLRDPSQKGEAWKDLQMVMAEMGLKPAAKA</sequence>
<proteinExistence type="inferred from homology"/>
<evidence type="ECO:0000256" key="1">
    <source>
        <dbReference type="ARBA" id="ARBA00001400"/>
    </source>
</evidence>
<evidence type="ECO:0000256" key="12">
    <source>
        <dbReference type="SAM" id="MobiDB-lite"/>
    </source>
</evidence>
<keyword evidence="14" id="KW-0548">Nucleotidyltransferase</keyword>
<name>A0A7W7ZUR7_9BACT</name>
<organism evidence="14 15">
    <name type="scientific">Granulicella mallensis</name>
    <dbReference type="NCBI Taxonomy" id="940614"/>
    <lineage>
        <taxon>Bacteria</taxon>
        <taxon>Pseudomonadati</taxon>
        <taxon>Acidobacteriota</taxon>
        <taxon>Terriglobia</taxon>
        <taxon>Terriglobales</taxon>
        <taxon>Acidobacteriaceae</taxon>
        <taxon>Granulicella</taxon>
    </lineage>
</organism>
<keyword evidence="7" id="KW-0227">DNA damage</keyword>
<comment type="similarity">
    <text evidence="2">Belongs to the uracil-DNA glycosylase (UDG) superfamily. Type 4 (UDGa) family.</text>
</comment>
<dbReference type="PANTHER" id="PTHR33693">
    <property type="entry name" value="TYPE-5 URACIL-DNA GLYCOSYLASE"/>
    <property type="match status" value="1"/>
</dbReference>
<keyword evidence="9" id="KW-0408">Iron</keyword>
<dbReference type="InterPro" id="IPR036895">
    <property type="entry name" value="Uracil-DNA_glycosylase-like_sf"/>
</dbReference>
<dbReference type="Proteomes" id="UP000584867">
    <property type="component" value="Unassembled WGS sequence"/>
</dbReference>
<dbReference type="EC" id="3.2.2.27" evidence="3"/>
<evidence type="ECO:0000256" key="10">
    <source>
        <dbReference type="ARBA" id="ARBA00023014"/>
    </source>
</evidence>
<reference evidence="14 15" key="1">
    <citation type="submission" date="2020-08" db="EMBL/GenBank/DDBJ databases">
        <title>Genomic Encyclopedia of Type Strains, Phase IV (KMG-V): Genome sequencing to study the core and pangenomes of soil and plant-associated prokaryotes.</title>
        <authorList>
            <person name="Whitman W."/>
        </authorList>
    </citation>
    <scope>NUCLEOTIDE SEQUENCE [LARGE SCALE GENOMIC DNA]</scope>
    <source>
        <strain evidence="14 15">X5P3</strain>
    </source>
</reference>
<dbReference type="InterPro" id="IPR005122">
    <property type="entry name" value="Uracil-DNA_glycosylase-like"/>
</dbReference>
<dbReference type="EMBL" id="JACHIO010000029">
    <property type="protein sequence ID" value="MBB5066540.1"/>
    <property type="molecule type" value="Genomic_DNA"/>
</dbReference>
<evidence type="ECO:0000256" key="7">
    <source>
        <dbReference type="ARBA" id="ARBA00022763"/>
    </source>
</evidence>
<accession>A0A7W7ZUR7</accession>
<evidence type="ECO:0000259" key="13">
    <source>
        <dbReference type="SMART" id="SM00986"/>
    </source>
</evidence>
<dbReference type="SUPFAM" id="SSF52141">
    <property type="entry name" value="Uracil-DNA glycosylase-like"/>
    <property type="match status" value="1"/>
</dbReference>
<evidence type="ECO:0000313" key="15">
    <source>
        <dbReference type="Proteomes" id="UP000584867"/>
    </source>
</evidence>
<gene>
    <name evidence="14" type="ORF">HDF15_004920</name>
</gene>
<evidence type="ECO:0000256" key="8">
    <source>
        <dbReference type="ARBA" id="ARBA00022801"/>
    </source>
</evidence>
<dbReference type="NCBIfam" id="TIGR00758">
    <property type="entry name" value="UDG_fam4"/>
    <property type="match status" value="1"/>
</dbReference>
<dbReference type="SMART" id="SM00987">
    <property type="entry name" value="UreE_C"/>
    <property type="match status" value="1"/>
</dbReference>
<keyword evidence="5" id="KW-0004">4Fe-4S</keyword>
<dbReference type="GO" id="GO:0016779">
    <property type="term" value="F:nucleotidyltransferase activity"/>
    <property type="evidence" value="ECO:0007669"/>
    <property type="project" value="UniProtKB-KW"/>
</dbReference>
<feature type="region of interest" description="Disordered" evidence="12">
    <location>
        <begin position="55"/>
        <end position="96"/>
    </location>
</feature>
<dbReference type="GO" id="GO:0051539">
    <property type="term" value="F:4 iron, 4 sulfur cluster binding"/>
    <property type="evidence" value="ECO:0007669"/>
    <property type="project" value="UniProtKB-KW"/>
</dbReference>
<dbReference type="InterPro" id="IPR051536">
    <property type="entry name" value="UDG_Type-4/5"/>
</dbReference>
<feature type="domain" description="Uracil-DNA glycosylase-like" evidence="13">
    <location>
        <begin position="172"/>
        <end position="318"/>
    </location>
</feature>
<evidence type="ECO:0000313" key="14">
    <source>
        <dbReference type="EMBL" id="MBB5066540.1"/>
    </source>
</evidence>
<dbReference type="AlphaFoldDB" id="A0A7W7ZUR7"/>
<dbReference type="CDD" id="cd10030">
    <property type="entry name" value="UDG-F4_TTUDGA_SPO1dp_like"/>
    <property type="match status" value="1"/>
</dbReference>
<keyword evidence="11" id="KW-0234">DNA repair</keyword>
<dbReference type="GO" id="GO:0004844">
    <property type="term" value="F:uracil DNA N-glycosylase activity"/>
    <property type="evidence" value="ECO:0007669"/>
    <property type="project" value="UniProtKB-EC"/>
</dbReference>
<keyword evidence="6" id="KW-0479">Metal-binding</keyword>
<evidence type="ECO:0000256" key="2">
    <source>
        <dbReference type="ARBA" id="ARBA00006521"/>
    </source>
</evidence>
<dbReference type="PANTHER" id="PTHR33693:SF1">
    <property type="entry name" value="TYPE-4 URACIL-DNA GLYCOSYLASE"/>
    <property type="match status" value="1"/>
</dbReference>
<keyword evidence="8" id="KW-0378">Hydrolase</keyword>
<evidence type="ECO:0000256" key="3">
    <source>
        <dbReference type="ARBA" id="ARBA00012030"/>
    </source>
</evidence>
<dbReference type="Gene3D" id="3.40.470.10">
    <property type="entry name" value="Uracil-DNA glycosylase-like domain"/>
    <property type="match status" value="1"/>
</dbReference>
<dbReference type="RefSeq" id="WP_184260298.1">
    <property type="nucleotide sequence ID" value="NZ_JACHIO010000029.1"/>
</dbReference>
<evidence type="ECO:0000256" key="9">
    <source>
        <dbReference type="ARBA" id="ARBA00023004"/>
    </source>
</evidence>
<evidence type="ECO:0000256" key="5">
    <source>
        <dbReference type="ARBA" id="ARBA00022485"/>
    </source>
</evidence>
<evidence type="ECO:0000256" key="11">
    <source>
        <dbReference type="ARBA" id="ARBA00023204"/>
    </source>
</evidence>
<evidence type="ECO:0000256" key="6">
    <source>
        <dbReference type="ARBA" id="ARBA00022723"/>
    </source>
</evidence>
<comment type="catalytic activity">
    <reaction evidence="1">
        <text>Hydrolyzes single-stranded DNA or mismatched double-stranded DNA and polynucleotides, releasing free uracil.</text>
        <dbReference type="EC" id="3.2.2.27"/>
    </reaction>
</comment>
<feature type="compositionally biased region" description="Pro residues" evidence="12">
    <location>
        <begin position="70"/>
        <end position="91"/>
    </location>
</feature>
<dbReference type="GO" id="GO:0046872">
    <property type="term" value="F:metal ion binding"/>
    <property type="evidence" value="ECO:0007669"/>
    <property type="project" value="UniProtKB-KW"/>
</dbReference>
<dbReference type="InterPro" id="IPR005273">
    <property type="entry name" value="Ura-DNA_glyco_family4"/>
</dbReference>
<keyword evidence="10" id="KW-0411">Iron-sulfur</keyword>
<comment type="caution">
    <text evidence="14">The sequence shown here is derived from an EMBL/GenBank/DDBJ whole genome shotgun (WGS) entry which is preliminary data.</text>
</comment>